<dbReference type="GO" id="GO:0005576">
    <property type="term" value="C:extracellular region"/>
    <property type="evidence" value="ECO:0007669"/>
    <property type="project" value="UniProtKB-SubCell"/>
</dbReference>
<reference evidence="5" key="1">
    <citation type="submission" date="2021-06" db="EMBL/GenBank/DDBJ databases">
        <authorList>
            <person name="Kallberg Y."/>
            <person name="Tangrot J."/>
            <person name="Rosling A."/>
        </authorList>
    </citation>
    <scope>NUCLEOTIDE SEQUENCE</scope>
    <source>
        <strain evidence="5">CL551</strain>
    </source>
</reference>
<dbReference type="InterPro" id="IPR029071">
    <property type="entry name" value="Ubiquitin-like_domsf"/>
</dbReference>
<comment type="subcellular location">
    <subcellularLocation>
        <location evidence="1">Host cell</location>
    </subcellularLocation>
    <subcellularLocation>
        <location evidence="2">Secreted</location>
    </subcellularLocation>
</comment>
<dbReference type="InterPro" id="IPR045379">
    <property type="entry name" value="Crinkler_N"/>
</dbReference>
<dbReference type="SUPFAM" id="SSF54236">
    <property type="entry name" value="Ubiquitin-like"/>
    <property type="match status" value="1"/>
</dbReference>
<evidence type="ECO:0000313" key="6">
    <source>
        <dbReference type="Proteomes" id="UP000789342"/>
    </source>
</evidence>
<keyword evidence="3" id="KW-0964">Secreted</keyword>
<feature type="domain" description="Crinkler effector protein N-terminal" evidence="4">
    <location>
        <begin position="3"/>
        <end position="41"/>
    </location>
</feature>
<feature type="non-terminal residue" evidence="5">
    <location>
        <position position="1"/>
    </location>
</feature>
<evidence type="ECO:0000313" key="5">
    <source>
        <dbReference type="EMBL" id="CAG8710258.1"/>
    </source>
</evidence>
<evidence type="ECO:0000256" key="2">
    <source>
        <dbReference type="ARBA" id="ARBA00004613"/>
    </source>
</evidence>
<dbReference type="GO" id="GO:0043657">
    <property type="term" value="C:host cell"/>
    <property type="evidence" value="ECO:0007669"/>
    <property type="project" value="UniProtKB-SubCell"/>
</dbReference>
<gene>
    <name evidence="5" type="ORF">AMORRO_LOCUS12643</name>
</gene>
<keyword evidence="6" id="KW-1185">Reference proteome</keyword>
<dbReference type="EMBL" id="CAJVPV010019206">
    <property type="protein sequence ID" value="CAG8710258.1"/>
    <property type="molecule type" value="Genomic_DNA"/>
</dbReference>
<feature type="non-terminal residue" evidence="5">
    <location>
        <position position="41"/>
    </location>
</feature>
<protein>
    <submittedName>
        <fullName evidence="5">17027_t:CDS:1</fullName>
    </submittedName>
</protein>
<evidence type="ECO:0000256" key="1">
    <source>
        <dbReference type="ARBA" id="ARBA00004340"/>
    </source>
</evidence>
<dbReference type="AlphaFoldDB" id="A0A9N9HX40"/>
<name>A0A9N9HX40_9GLOM</name>
<sequence length="41" mass="4758">EAIENSFPVDIRSDMTVGHLKKLIKEEAEFDIPANKLMLWK</sequence>
<accession>A0A9N9HX40</accession>
<evidence type="ECO:0000256" key="3">
    <source>
        <dbReference type="ARBA" id="ARBA00022525"/>
    </source>
</evidence>
<proteinExistence type="predicted"/>
<dbReference type="OrthoDB" id="2304312at2759"/>
<evidence type="ECO:0000259" key="4">
    <source>
        <dbReference type="Pfam" id="PF20147"/>
    </source>
</evidence>
<dbReference type="Pfam" id="PF20147">
    <property type="entry name" value="Crinkler"/>
    <property type="match status" value="1"/>
</dbReference>
<organism evidence="5 6">
    <name type="scientific">Acaulospora morrowiae</name>
    <dbReference type="NCBI Taxonomy" id="94023"/>
    <lineage>
        <taxon>Eukaryota</taxon>
        <taxon>Fungi</taxon>
        <taxon>Fungi incertae sedis</taxon>
        <taxon>Mucoromycota</taxon>
        <taxon>Glomeromycotina</taxon>
        <taxon>Glomeromycetes</taxon>
        <taxon>Diversisporales</taxon>
        <taxon>Acaulosporaceae</taxon>
        <taxon>Acaulospora</taxon>
    </lineage>
</organism>
<comment type="caution">
    <text evidence="5">The sequence shown here is derived from an EMBL/GenBank/DDBJ whole genome shotgun (WGS) entry which is preliminary data.</text>
</comment>
<dbReference type="Proteomes" id="UP000789342">
    <property type="component" value="Unassembled WGS sequence"/>
</dbReference>